<dbReference type="GO" id="GO:0005975">
    <property type="term" value="P:carbohydrate metabolic process"/>
    <property type="evidence" value="ECO:0007669"/>
    <property type="project" value="UniProtKB-ARBA"/>
</dbReference>
<proteinExistence type="predicted"/>
<evidence type="ECO:0000313" key="1">
    <source>
        <dbReference type="EMBL" id="NCD68249.1"/>
    </source>
</evidence>
<keyword evidence="2" id="KW-1185">Reference proteome</keyword>
<reference evidence="1" key="1">
    <citation type="submission" date="2020-01" db="EMBL/GenBank/DDBJ databases">
        <authorList>
            <person name="Seo Y.L."/>
        </authorList>
    </citation>
    <scope>NUCLEOTIDE SEQUENCE</scope>
    <source>
        <strain evidence="1">R11</strain>
    </source>
</reference>
<dbReference type="GO" id="GO:0004553">
    <property type="term" value="F:hydrolase activity, hydrolyzing O-glycosyl compounds"/>
    <property type="evidence" value="ECO:0007669"/>
    <property type="project" value="UniProtKB-ARBA"/>
</dbReference>
<name>A0A965ZDY7_9SPHI</name>
<dbReference type="Gene3D" id="2.60.120.200">
    <property type="match status" value="1"/>
</dbReference>
<reference evidence="1" key="2">
    <citation type="submission" date="2020-10" db="EMBL/GenBank/DDBJ databases">
        <title>Mucilaginibacter sp. nov., isolated from soil.</title>
        <authorList>
            <person name="Jeon C.O."/>
        </authorList>
    </citation>
    <scope>NUCLEOTIDE SEQUENCE</scope>
    <source>
        <strain evidence="1">R11</strain>
    </source>
</reference>
<dbReference type="InterPro" id="IPR013320">
    <property type="entry name" value="ConA-like_dom_sf"/>
</dbReference>
<sequence>ANVTGTPVTLTSPPNLAIGNEMPKTAYNFTDPDSPSAFYGANFFVGSIDDIRLYNKVLSDTEVNSLYTMEQP</sequence>
<dbReference type="RefSeq" id="WP_166584277.1">
    <property type="nucleotide sequence ID" value="NZ_WWEO01000037.1"/>
</dbReference>
<dbReference type="Proteomes" id="UP000638732">
    <property type="component" value="Unassembled WGS sequence"/>
</dbReference>
<dbReference type="AlphaFoldDB" id="A0A965ZDY7"/>
<protein>
    <recommendedName>
        <fullName evidence="3">LamG domain-containing protein</fullName>
    </recommendedName>
</protein>
<dbReference type="SUPFAM" id="SSF49899">
    <property type="entry name" value="Concanavalin A-like lectins/glucanases"/>
    <property type="match status" value="1"/>
</dbReference>
<feature type="non-terminal residue" evidence="1">
    <location>
        <position position="1"/>
    </location>
</feature>
<evidence type="ECO:0008006" key="3">
    <source>
        <dbReference type="Google" id="ProtNLM"/>
    </source>
</evidence>
<dbReference type="EMBL" id="WWEO01000037">
    <property type="protein sequence ID" value="NCD68249.1"/>
    <property type="molecule type" value="Genomic_DNA"/>
</dbReference>
<evidence type="ECO:0000313" key="2">
    <source>
        <dbReference type="Proteomes" id="UP000638732"/>
    </source>
</evidence>
<comment type="caution">
    <text evidence="1">The sequence shown here is derived from an EMBL/GenBank/DDBJ whole genome shotgun (WGS) entry which is preliminary data.</text>
</comment>
<organism evidence="1 2">
    <name type="scientific">Mucilaginibacter agri</name>
    <dbReference type="NCBI Taxonomy" id="2695265"/>
    <lineage>
        <taxon>Bacteria</taxon>
        <taxon>Pseudomonadati</taxon>
        <taxon>Bacteroidota</taxon>
        <taxon>Sphingobacteriia</taxon>
        <taxon>Sphingobacteriales</taxon>
        <taxon>Sphingobacteriaceae</taxon>
        <taxon>Mucilaginibacter</taxon>
    </lineage>
</organism>
<accession>A0A965ZDY7</accession>
<gene>
    <name evidence="1" type="ORF">GSY63_02630</name>
</gene>